<dbReference type="Proteomes" id="UP000799640">
    <property type="component" value="Unassembled WGS sequence"/>
</dbReference>
<dbReference type="EMBL" id="ML996699">
    <property type="protein sequence ID" value="KAF2398752.1"/>
    <property type="molecule type" value="Genomic_DNA"/>
</dbReference>
<evidence type="ECO:0000313" key="2">
    <source>
        <dbReference type="Proteomes" id="UP000799640"/>
    </source>
</evidence>
<name>A0A6G1HRX3_9PEZI</name>
<proteinExistence type="predicted"/>
<organism evidence="1 2">
    <name type="scientific">Trichodelitschia bisporula</name>
    <dbReference type="NCBI Taxonomy" id="703511"/>
    <lineage>
        <taxon>Eukaryota</taxon>
        <taxon>Fungi</taxon>
        <taxon>Dikarya</taxon>
        <taxon>Ascomycota</taxon>
        <taxon>Pezizomycotina</taxon>
        <taxon>Dothideomycetes</taxon>
        <taxon>Dothideomycetes incertae sedis</taxon>
        <taxon>Phaeotrichales</taxon>
        <taxon>Phaeotrichaceae</taxon>
        <taxon>Trichodelitschia</taxon>
    </lineage>
</organism>
<dbReference type="AlphaFoldDB" id="A0A6G1HRX3"/>
<protein>
    <submittedName>
        <fullName evidence="1">Uncharacterized protein</fullName>
    </submittedName>
</protein>
<sequence>MPTAKRGIPCAVSLLQATSSAHRQRTGSMSQQHVVSLTRPAPVPRHLQHDIVLVTRRPRPQTDPTVPHRATRPCICARMVRPHSQSPTHLNLTSQFLAFPARPIPSRSYPPFRPKFNCMLTAHISSRP</sequence>
<reference evidence="1" key="1">
    <citation type="journal article" date="2020" name="Stud. Mycol.">
        <title>101 Dothideomycetes genomes: a test case for predicting lifestyles and emergence of pathogens.</title>
        <authorList>
            <person name="Haridas S."/>
            <person name="Albert R."/>
            <person name="Binder M."/>
            <person name="Bloem J."/>
            <person name="Labutti K."/>
            <person name="Salamov A."/>
            <person name="Andreopoulos B."/>
            <person name="Baker S."/>
            <person name="Barry K."/>
            <person name="Bills G."/>
            <person name="Bluhm B."/>
            <person name="Cannon C."/>
            <person name="Castanera R."/>
            <person name="Culley D."/>
            <person name="Daum C."/>
            <person name="Ezra D."/>
            <person name="Gonzalez J."/>
            <person name="Henrissat B."/>
            <person name="Kuo A."/>
            <person name="Liang C."/>
            <person name="Lipzen A."/>
            <person name="Lutzoni F."/>
            <person name="Magnuson J."/>
            <person name="Mondo S."/>
            <person name="Nolan M."/>
            <person name="Ohm R."/>
            <person name="Pangilinan J."/>
            <person name="Park H.-J."/>
            <person name="Ramirez L."/>
            <person name="Alfaro M."/>
            <person name="Sun H."/>
            <person name="Tritt A."/>
            <person name="Yoshinaga Y."/>
            <person name="Zwiers L.-H."/>
            <person name="Turgeon B."/>
            <person name="Goodwin S."/>
            <person name="Spatafora J."/>
            <person name="Crous P."/>
            <person name="Grigoriev I."/>
        </authorList>
    </citation>
    <scope>NUCLEOTIDE SEQUENCE</scope>
    <source>
        <strain evidence="1">CBS 262.69</strain>
    </source>
</reference>
<gene>
    <name evidence="1" type="ORF">EJ06DRAFT_90732</name>
</gene>
<accession>A0A6G1HRX3</accession>
<evidence type="ECO:0000313" key="1">
    <source>
        <dbReference type="EMBL" id="KAF2398752.1"/>
    </source>
</evidence>
<keyword evidence="2" id="KW-1185">Reference proteome</keyword>